<evidence type="ECO:0000313" key="2">
    <source>
        <dbReference type="Proteomes" id="UP000774326"/>
    </source>
</evidence>
<reference evidence="1" key="1">
    <citation type="journal article" date="2021" name="Open Biol.">
        <title>Shared evolutionary footprints suggest mitochondrial oxidative damage underlies multiple complex I losses in fungi.</title>
        <authorList>
            <person name="Schikora-Tamarit M.A."/>
            <person name="Marcet-Houben M."/>
            <person name="Nosek J."/>
            <person name="Gabaldon T."/>
        </authorList>
    </citation>
    <scope>NUCLEOTIDE SEQUENCE</scope>
    <source>
        <strain evidence="1">CBS2887</strain>
    </source>
</reference>
<sequence length="185" mass="20876">MIDLMKQIFDFQNEGLKKFDIFPTCEQFIDPTVKLNFSCYGIIPGSLNILYDRGFPAVPSRQIPQWNRSESKGADTHSQQQHQNIFINIAGGAAYKFSDVGSISSVTDRNLVWAEFVKAMNSSVKPFISRILLDTKCMKKGGKDPPLPPSAPALVFRTYKDGSEETELRRQLLIWLKNTPSLTKT</sequence>
<proteinExistence type="predicted"/>
<organism evidence="1 2">
    <name type="scientific">Wickerhamomyces pijperi</name>
    <name type="common">Yeast</name>
    <name type="synonym">Pichia pijperi</name>
    <dbReference type="NCBI Taxonomy" id="599730"/>
    <lineage>
        <taxon>Eukaryota</taxon>
        <taxon>Fungi</taxon>
        <taxon>Dikarya</taxon>
        <taxon>Ascomycota</taxon>
        <taxon>Saccharomycotina</taxon>
        <taxon>Saccharomycetes</taxon>
        <taxon>Phaffomycetales</taxon>
        <taxon>Wickerhamomycetaceae</taxon>
        <taxon>Wickerhamomyces</taxon>
    </lineage>
</organism>
<dbReference type="Proteomes" id="UP000774326">
    <property type="component" value="Unassembled WGS sequence"/>
</dbReference>
<reference evidence="1" key="2">
    <citation type="submission" date="2021-01" db="EMBL/GenBank/DDBJ databases">
        <authorList>
            <person name="Schikora-Tamarit M.A."/>
        </authorList>
    </citation>
    <scope>NUCLEOTIDE SEQUENCE</scope>
    <source>
        <strain evidence="1">CBS2887</strain>
    </source>
</reference>
<accession>A0A9P8QEM2</accession>
<evidence type="ECO:0000313" key="1">
    <source>
        <dbReference type="EMBL" id="KAH3687879.1"/>
    </source>
</evidence>
<gene>
    <name evidence="1" type="ORF">WICPIJ_001172</name>
</gene>
<keyword evidence="2" id="KW-1185">Reference proteome</keyword>
<dbReference type="EMBL" id="JAEUBG010000605">
    <property type="protein sequence ID" value="KAH3687879.1"/>
    <property type="molecule type" value="Genomic_DNA"/>
</dbReference>
<protein>
    <submittedName>
        <fullName evidence="1">Uncharacterized protein</fullName>
    </submittedName>
</protein>
<comment type="caution">
    <text evidence="1">The sequence shown here is derived from an EMBL/GenBank/DDBJ whole genome shotgun (WGS) entry which is preliminary data.</text>
</comment>
<dbReference type="AlphaFoldDB" id="A0A9P8QEM2"/>
<name>A0A9P8QEM2_WICPI</name>